<name>A0A9P6EV77_9FUNG</name>
<accession>A0A9P6EV77</accession>
<dbReference type="AlphaFoldDB" id="A0A9P6EV77"/>
<organism evidence="1 2">
    <name type="scientific">Mortierella hygrophila</name>
    <dbReference type="NCBI Taxonomy" id="979708"/>
    <lineage>
        <taxon>Eukaryota</taxon>
        <taxon>Fungi</taxon>
        <taxon>Fungi incertae sedis</taxon>
        <taxon>Mucoromycota</taxon>
        <taxon>Mortierellomycotina</taxon>
        <taxon>Mortierellomycetes</taxon>
        <taxon>Mortierellales</taxon>
        <taxon>Mortierellaceae</taxon>
        <taxon>Mortierella</taxon>
    </lineage>
</organism>
<sequence>MVVAGCTIHTETSLEENQEYTAIISQTAEALLQAKCKGIAGAKLLNIFEAEELMAKAGREQSQTDKDALEKHMLIKAYKVKDASIVTSEWVRTYNSPREIKVFKNLSEFKANPALDIIAHTDKKGLEMDQDDENVIDVIHKLSDPLSFKLKYAKDILGACGFDSPFDDKSITAAEIKRDIDLYWSRLVEGRNMKDICIQLKIRCPTYRVWDFKNKKNFMNSVLNEVWGIHVTGVNRKALSYHIKYQTEVGKNKDDFFTE</sequence>
<dbReference type="EMBL" id="JAAAXW010000570">
    <property type="protein sequence ID" value="KAF9536737.1"/>
    <property type="molecule type" value="Genomic_DNA"/>
</dbReference>
<comment type="caution">
    <text evidence="1">The sequence shown here is derived from an EMBL/GenBank/DDBJ whole genome shotgun (WGS) entry which is preliminary data.</text>
</comment>
<dbReference type="Proteomes" id="UP000723463">
    <property type="component" value="Unassembled WGS sequence"/>
</dbReference>
<protein>
    <submittedName>
        <fullName evidence="1">Uncharacterized protein</fullName>
    </submittedName>
</protein>
<gene>
    <name evidence="1" type="ORF">EC957_009862</name>
</gene>
<proteinExistence type="predicted"/>
<evidence type="ECO:0000313" key="1">
    <source>
        <dbReference type="EMBL" id="KAF9536737.1"/>
    </source>
</evidence>
<evidence type="ECO:0000313" key="2">
    <source>
        <dbReference type="Proteomes" id="UP000723463"/>
    </source>
</evidence>
<keyword evidence="2" id="KW-1185">Reference proteome</keyword>
<reference evidence="1" key="1">
    <citation type="journal article" date="2020" name="Fungal Divers.">
        <title>Resolving the Mortierellaceae phylogeny through synthesis of multi-gene phylogenetics and phylogenomics.</title>
        <authorList>
            <person name="Vandepol N."/>
            <person name="Liber J."/>
            <person name="Desiro A."/>
            <person name="Na H."/>
            <person name="Kennedy M."/>
            <person name="Barry K."/>
            <person name="Grigoriev I.V."/>
            <person name="Miller A.N."/>
            <person name="O'Donnell K."/>
            <person name="Stajich J.E."/>
            <person name="Bonito G."/>
        </authorList>
    </citation>
    <scope>NUCLEOTIDE SEQUENCE</scope>
    <source>
        <strain evidence="1">NRRL 2591</strain>
    </source>
</reference>